<name>A0AAE0U720_9PEZI</name>
<keyword evidence="2" id="KW-1185">Reference proteome</keyword>
<reference evidence="1" key="1">
    <citation type="journal article" date="2023" name="Mol. Phylogenet. Evol.">
        <title>Genome-scale phylogeny and comparative genomics of the fungal order Sordariales.</title>
        <authorList>
            <person name="Hensen N."/>
            <person name="Bonometti L."/>
            <person name="Westerberg I."/>
            <person name="Brannstrom I.O."/>
            <person name="Guillou S."/>
            <person name="Cros-Aarteil S."/>
            <person name="Calhoun S."/>
            <person name="Haridas S."/>
            <person name="Kuo A."/>
            <person name="Mondo S."/>
            <person name="Pangilinan J."/>
            <person name="Riley R."/>
            <person name="LaButti K."/>
            <person name="Andreopoulos B."/>
            <person name="Lipzen A."/>
            <person name="Chen C."/>
            <person name="Yan M."/>
            <person name="Daum C."/>
            <person name="Ng V."/>
            <person name="Clum A."/>
            <person name="Steindorff A."/>
            <person name="Ohm R.A."/>
            <person name="Martin F."/>
            <person name="Silar P."/>
            <person name="Natvig D.O."/>
            <person name="Lalanne C."/>
            <person name="Gautier V."/>
            <person name="Ament-Velasquez S.L."/>
            <person name="Kruys A."/>
            <person name="Hutchinson M.I."/>
            <person name="Powell A.J."/>
            <person name="Barry K."/>
            <person name="Miller A.N."/>
            <person name="Grigoriev I.V."/>
            <person name="Debuchy R."/>
            <person name="Gladieux P."/>
            <person name="Hiltunen Thoren M."/>
            <person name="Johannesson H."/>
        </authorList>
    </citation>
    <scope>NUCLEOTIDE SEQUENCE</scope>
    <source>
        <strain evidence="1">CBS 232.78</strain>
    </source>
</reference>
<evidence type="ECO:0008006" key="3">
    <source>
        <dbReference type="Google" id="ProtNLM"/>
    </source>
</evidence>
<dbReference type="AlphaFoldDB" id="A0AAE0U720"/>
<evidence type="ECO:0000313" key="2">
    <source>
        <dbReference type="Proteomes" id="UP001285441"/>
    </source>
</evidence>
<protein>
    <recommendedName>
        <fullName evidence="3">Acetoacetate decarboxylase</fullName>
    </recommendedName>
</protein>
<reference evidence="1" key="2">
    <citation type="submission" date="2023-06" db="EMBL/GenBank/DDBJ databases">
        <authorList>
            <consortium name="Lawrence Berkeley National Laboratory"/>
            <person name="Haridas S."/>
            <person name="Hensen N."/>
            <person name="Bonometti L."/>
            <person name="Westerberg I."/>
            <person name="Brannstrom I.O."/>
            <person name="Guillou S."/>
            <person name="Cros-Aarteil S."/>
            <person name="Calhoun S."/>
            <person name="Kuo A."/>
            <person name="Mondo S."/>
            <person name="Pangilinan J."/>
            <person name="Riley R."/>
            <person name="LaButti K."/>
            <person name="Andreopoulos B."/>
            <person name="Lipzen A."/>
            <person name="Chen C."/>
            <person name="Yanf M."/>
            <person name="Daum C."/>
            <person name="Ng V."/>
            <person name="Clum A."/>
            <person name="Steindorff A."/>
            <person name="Ohm R."/>
            <person name="Martin F."/>
            <person name="Silar P."/>
            <person name="Natvig D."/>
            <person name="Lalanne C."/>
            <person name="Gautier V."/>
            <person name="Ament-velasquez S.L."/>
            <person name="Kruys A."/>
            <person name="Hutchinson M.I."/>
            <person name="Powell A.J."/>
            <person name="Barry K."/>
            <person name="Miller A.N."/>
            <person name="Grigoriev I.V."/>
            <person name="Debuchy R."/>
            <person name="Gladieux P."/>
            <person name="Thoren M.H."/>
            <person name="Johannesson H."/>
        </authorList>
    </citation>
    <scope>NUCLEOTIDE SEQUENCE</scope>
    <source>
        <strain evidence="1">CBS 232.78</strain>
    </source>
</reference>
<proteinExistence type="predicted"/>
<dbReference type="Proteomes" id="UP001285441">
    <property type="component" value="Unassembled WGS sequence"/>
</dbReference>
<gene>
    <name evidence="1" type="ORF">B0H63DRAFT_457988</name>
</gene>
<dbReference type="PANTHER" id="PTHR40518:SF1">
    <property type="entry name" value="ACETOACETATE DECARBOXYLASE"/>
    <property type="match status" value="1"/>
</dbReference>
<sequence>MAASTDTGAIALAPAPWTTKCLVYQIGFWTSSATAQNLPAKAYSPLEAASSYASPEFGKPLGGLSMIQLVRYSETPVGPYDELIFSPGVFEYPLPDNEDASHSSSNKKKTAQARRVTRIYVSSKETCFNGRKVWNIPKHLARFEWTTDPADGSQHVKVFPHDTHVPYDATESTPNSKTPFFQCTIRQPVRFIPSFPFSTRALAKLGINMAVAHPPLPEGKGTRYGELPGTMEWSFLPEIVQYSSRTSLVWIDVSQKDEETGAEPEDGFENFWPGMRRWNLALELKDGGADIPVGERWETPKRLMQDGGYGTIN</sequence>
<dbReference type="PANTHER" id="PTHR40518">
    <property type="entry name" value="ACETOACETATE DECARBOXYLASE"/>
    <property type="match status" value="1"/>
</dbReference>
<organism evidence="1 2">
    <name type="scientific">Podospora didyma</name>
    <dbReference type="NCBI Taxonomy" id="330526"/>
    <lineage>
        <taxon>Eukaryota</taxon>
        <taxon>Fungi</taxon>
        <taxon>Dikarya</taxon>
        <taxon>Ascomycota</taxon>
        <taxon>Pezizomycotina</taxon>
        <taxon>Sordariomycetes</taxon>
        <taxon>Sordariomycetidae</taxon>
        <taxon>Sordariales</taxon>
        <taxon>Podosporaceae</taxon>
        <taxon>Podospora</taxon>
    </lineage>
</organism>
<accession>A0AAE0U720</accession>
<dbReference type="Gene3D" id="2.40.400.10">
    <property type="entry name" value="Acetoacetate decarboxylase-like"/>
    <property type="match status" value="1"/>
</dbReference>
<evidence type="ECO:0000313" key="1">
    <source>
        <dbReference type="EMBL" id="KAK3393336.1"/>
    </source>
</evidence>
<comment type="caution">
    <text evidence="1">The sequence shown here is derived from an EMBL/GenBank/DDBJ whole genome shotgun (WGS) entry which is preliminary data.</text>
</comment>
<dbReference type="InterPro" id="IPR023375">
    <property type="entry name" value="ADC_dom_sf"/>
</dbReference>
<dbReference type="EMBL" id="JAULSW010000001">
    <property type="protein sequence ID" value="KAK3393336.1"/>
    <property type="molecule type" value="Genomic_DNA"/>
</dbReference>
<dbReference type="SUPFAM" id="SSF160104">
    <property type="entry name" value="Acetoacetate decarboxylase-like"/>
    <property type="match status" value="1"/>
</dbReference>